<sequence length="209" mass="22777">MPAAAPARNLSKFCLETIAATAPAQRCLVVFIAPAPTPCTLPFIFSFLILFFSCSSKTTVTPSSFPSHAASSDLLTSFPRNPADSRTKASLRFSDRKQSPTAPLHMILPKGAGFPQERHNLTGIVTAESGTQGSRKRRPPSAKRGGTSRSSGRRMRGRMTAWKRTSMPGIATRGRTDGRSYRVQNVFLGKGSRFGEGRKRGDMGVWREM</sequence>
<evidence type="ECO:0000313" key="2">
    <source>
        <dbReference type="EMBL" id="THU45219.1"/>
    </source>
</evidence>
<organism evidence="2 3">
    <name type="scientific">Musa balbisiana</name>
    <name type="common">Banana</name>
    <dbReference type="NCBI Taxonomy" id="52838"/>
    <lineage>
        <taxon>Eukaryota</taxon>
        <taxon>Viridiplantae</taxon>
        <taxon>Streptophyta</taxon>
        <taxon>Embryophyta</taxon>
        <taxon>Tracheophyta</taxon>
        <taxon>Spermatophyta</taxon>
        <taxon>Magnoliopsida</taxon>
        <taxon>Liliopsida</taxon>
        <taxon>Zingiberales</taxon>
        <taxon>Musaceae</taxon>
        <taxon>Musa</taxon>
    </lineage>
</organism>
<comment type="caution">
    <text evidence="2">The sequence shown here is derived from an EMBL/GenBank/DDBJ whole genome shotgun (WGS) entry which is preliminary data.</text>
</comment>
<name>A0A4S8IBT8_MUSBA</name>
<evidence type="ECO:0000313" key="3">
    <source>
        <dbReference type="Proteomes" id="UP000317650"/>
    </source>
</evidence>
<evidence type="ECO:0000256" key="1">
    <source>
        <dbReference type="SAM" id="MobiDB-lite"/>
    </source>
</evidence>
<protein>
    <submittedName>
        <fullName evidence="2">Uncharacterized protein</fullName>
    </submittedName>
</protein>
<dbReference type="AlphaFoldDB" id="A0A4S8IBT8"/>
<feature type="region of interest" description="Disordered" evidence="1">
    <location>
        <begin position="124"/>
        <end position="158"/>
    </location>
</feature>
<feature type="compositionally biased region" description="Basic and acidic residues" evidence="1">
    <location>
        <begin position="83"/>
        <end position="98"/>
    </location>
</feature>
<dbReference type="EMBL" id="PYDT01000011">
    <property type="protein sequence ID" value="THU45219.1"/>
    <property type="molecule type" value="Genomic_DNA"/>
</dbReference>
<accession>A0A4S8IBT8</accession>
<feature type="region of interest" description="Disordered" evidence="1">
    <location>
        <begin position="76"/>
        <end position="108"/>
    </location>
</feature>
<proteinExistence type="predicted"/>
<dbReference type="Proteomes" id="UP000317650">
    <property type="component" value="Chromosome 2"/>
</dbReference>
<keyword evidence="3" id="KW-1185">Reference proteome</keyword>
<reference evidence="2 3" key="1">
    <citation type="journal article" date="2019" name="Nat. Plants">
        <title>Genome sequencing of Musa balbisiana reveals subgenome evolution and function divergence in polyploid bananas.</title>
        <authorList>
            <person name="Yao X."/>
        </authorList>
    </citation>
    <scope>NUCLEOTIDE SEQUENCE [LARGE SCALE GENOMIC DNA]</scope>
    <source>
        <strain evidence="3">cv. DH-PKW</strain>
        <tissue evidence="2">Leaves</tissue>
    </source>
</reference>
<gene>
    <name evidence="2" type="ORF">C4D60_Mb02t15550</name>
</gene>